<reference evidence="2" key="1">
    <citation type="journal article" date="2023" name="Science">
        <title>Genome structures resolve the early diversification of teleost fishes.</title>
        <authorList>
            <person name="Parey E."/>
            <person name="Louis A."/>
            <person name="Montfort J."/>
            <person name="Bouchez O."/>
            <person name="Roques C."/>
            <person name="Iampietro C."/>
            <person name="Lluch J."/>
            <person name="Castinel A."/>
            <person name="Donnadieu C."/>
            <person name="Desvignes T."/>
            <person name="Floi Bucao C."/>
            <person name="Jouanno E."/>
            <person name="Wen M."/>
            <person name="Mejri S."/>
            <person name="Dirks R."/>
            <person name="Jansen H."/>
            <person name="Henkel C."/>
            <person name="Chen W.J."/>
            <person name="Zahm M."/>
            <person name="Cabau C."/>
            <person name="Klopp C."/>
            <person name="Thompson A.W."/>
            <person name="Robinson-Rechavi M."/>
            <person name="Braasch I."/>
            <person name="Lecointre G."/>
            <person name="Bobe J."/>
            <person name="Postlethwait J.H."/>
            <person name="Berthelot C."/>
            <person name="Roest Crollius H."/>
            <person name="Guiguen Y."/>
        </authorList>
    </citation>
    <scope>NUCLEOTIDE SEQUENCE</scope>
    <source>
        <strain evidence="2">Concon-B</strain>
    </source>
</reference>
<protein>
    <submittedName>
        <fullName evidence="2">Uncharacterized protein</fullName>
    </submittedName>
</protein>
<evidence type="ECO:0000313" key="2">
    <source>
        <dbReference type="EMBL" id="KAJ8271351.1"/>
    </source>
</evidence>
<organism evidence="2 3">
    <name type="scientific">Conger conger</name>
    <name type="common">Conger eel</name>
    <name type="synonym">Muraena conger</name>
    <dbReference type="NCBI Taxonomy" id="82655"/>
    <lineage>
        <taxon>Eukaryota</taxon>
        <taxon>Metazoa</taxon>
        <taxon>Chordata</taxon>
        <taxon>Craniata</taxon>
        <taxon>Vertebrata</taxon>
        <taxon>Euteleostomi</taxon>
        <taxon>Actinopterygii</taxon>
        <taxon>Neopterygii</taxon>
        <taxon>Teleostei</taxon>
        <taxon>Anguilliformes</taxon>
        <taxon>Congridae</taxon>
        <taxon>Conger</taxon>
    </lineage>
</organism>
<feature type="region of interest" description="Disordered" evidence="1">
    <location>
        <begin position="1"/>
        <end position="21"/>
    </location>
</feature>
<dbReference type="AlphaFoldDB" id="A0A9Q1DHV0"/>
<name>A0A9Q1DHV0_CONCO</name>
<proteinExistence type="predicted"/>
<feature type="region of interest" description="Disordered" evidence="1">
    <location>
        <begin position="56"/>
        <end position="100"/>
    </location>
</feature>
<feature type="region of interest" description="Disordered" evidence="1">
    <location>
        <begin position="132"/>
        <end position="159"/>
    </location>
</feature>
<dbReference type="EMBL" id="JAFJMO010000007">
    <property type="protein sequence ID" value="KAJ8271351.1"/>
    <property type="molecule type" value="Genomic_DNA"/>
</dbReference>
<gene>
    <name evidence="2" type="ORF">COCON_G00102100</name>
</gene>
<evidence type="ECO:0000256" key="1">
    <source>
        <dbReference type="SAM" id="MobiDB-lite"/>
    </source>
</evidence>
<dbReference type="Proteomes" id="UP001152803">
    <property type="component" value="Unassembled WGS sequence"/>
</dbReference>
<evidence type="ECO:0000313" key="3">
    <source>
        <dbReference type="Proteomes" id="UP001152803"/>
    </source>
</evidence>
<feature type="compositionally biased region" description="Polar residues" evidence="1">
    <location>
        <begin position="139"/>
        <end position="159"/>
    </location>
</feature>
<sequence length="159" mass="16601">MEAVRAGVSYPGPAGGQGRGRAVLIGVKPRSSLLSLGKTEEERKIEGSRGAMGACGGLEGADWSSGVQPGARWHHGGQTAMTSRSVSEPSGPPPRSRPDAIRRISVQPPLFSLSLSRGCGLGQLHASLQETGPWWGLHTPSSDNIQASREVNSHLSSQS</sequence>
<keyword evidence="3" id="KW-1185">Reference proteome</keyword>
<comment type="caution">
    <text evidence="2">The sequence shown here is derived from an EMBL/GenBank/DDBJ whole genome shotgun (WGS) entry which is preliminary data.</text>
</comment>
<accession>A0A9Q1DHV0</accession>